<dbReference type="InterPro" id="IPR051017">
    <property type="entry name" value="Aldolase-II_Adducin_sf"/>
</dbReference>
<dbReference type="InterPro" id="IPR001303">
    <property type="entry name" value="Aldolase_II/adducin_N"/>
</dbReference>
<evidence type="ECO:0000313" key="2">
    <source>
        <dbReference type="EMBL" id="QDS76105.1"/>
    </source>
</evidence>
<evidence type="ECO:0000313" key="3">
    <source>
        <dbReference type="Proteomes" id="UP000316270"/>
    </source>
</evidence>
<evidence type="ECO:0000259" key="1">
    <source>
        <dbReference type="PROSITE" id="PS51352"/>
    </source>
</evidence>
<protein>
    <recommendedName>
        <fullName evidence="1">Thioredoxin domain-containing protein</fullName>
    </recommendedName>
</protein>
<dbReference type="PROSITE" id="PS51352">
    <property type="entry name" value="THIOREDOXIN_2"/>
    <property type="match status" value="1"/>
</dbReference>
<dbReference type="OrthoDB" id="3238794at2759"/>
<dbReference type="Gene3D" id="3.40.225.10">
    <property type="entry name" value="Class II aldolase/adducin N-terminal domain"/>
    <property type="match status" value="1"/>
</dbReference>
<dbReference type="Pfam" id="PF00596">
    <property type="entry name" value="Aldolase_II"/>
    <property type="match status" value="1"/>
</dbReference>
<dbReference type="SUPFAM" id="SSF52833">
    <property type="entry name" value="Thioredoxin-like"/>
    <property type="match status" value="1"/>
</dbReference>
<feature type="domain" description="Thioredoxin" evidence="1">
    <location>
        <begin position="1"/>
        <end position="158"/>
    </location>
</feature>
<dbReference type="Proteomes" id="UP000316270">
    <property type="component" value="Chromosome 14"/>
</dbReference>
<dbReference type="NCBIfam" id="NF004855">
    <property type="entry name" value="PRK06208.1"/>
    <property type="match status" value="1"/>
</dbReference>
<proteinExistence type="predicted"/>
<dbReference type="AlphaFoldDB" id="A0A517LKE1"/>
<keyword evidence="3" id="KW-1185">Reference proteome</keyword>
<dbReference type="InterPro" id="IPR036409">
    <property type="entry name" value="Aldolase_II/adducin_N_sf"/>
</dbReference>
<reference evidence="2 3" key="1">
    <citation type="submission" date="2019-07" db="EMBL/GenBank/DDBJ databases">
        <title>Finished genome of Venturia effusa.</title>
        <authorList>
            <person name="Young C.A."/>
            <person name="Cox M.P."/>
            <person name="Ganley A.R.D."/>
            <person name="David W.J."/>
        </authorList>
    </citation>
    <scope>NUCLEOTIDE SEQUENCE [LARGE SCALE GENOMIC DNA]</scope>
    <source>
        <strain evidence="3">albino</strain>
    </source>
</reference>
<name>A0A517LKE1_9PEZI</name>
<dbReference type="CDD" id="cd02947">
    <property type="entry name" value="TRX_family"/>
    <property type="match status" value="1"/>
</dbReference>
<dbReference type="InterPro" id="IPR036249">
    <property type="entry name" value="Thioredoxin-like_sf"/>
</dbReference>
<dbReference type="SUPFAM" id="SSF53639">
    <property type="entry name" value="AraD/HMP-PK domain-like"/>
    <property type="match status" value="1"/>
</dbReference>
<dbReference type="PANTHER" id="PTHR10672">
    <property type="entry name" value="ADDUCIN"/>
    <property type="match status" value="1"/>
</dbReference>
<dbReference type="EMBL" id="CP042198">
    <property type="protein sequence ID" value="QDS76105.1"/>
    <property type="molecule type" value="Genomic_DNA"/>
</dbReference>
<dbReference type="SMART" id="SM01007">
    <property type="entry name" value="Aldolase_II"/>
    <property type="match status" value="1"/>
</dbReference>
<dbReference type="InterPro" id="IPR013766">
    <property type="entry name" value="Thioredoxin_domain"/>
</dbReference>
<dbReference type="GO" id="GO:0051015">
    <property type="term" value="F:actin filament binding"/>
    <property type="evidence" value="ECO:0007669"/>
    <property type="project" value="TreeGrafter"/>
</dbReference>
<dbReference type="FunFam" id="3.40.225.10:FF:000009">
    <property type="entry name" value="Class II aldolase/adducin N-terminal"/>
    <property type="match status" value="1"/>
</dbReference>
<dbReference type="Pfam" id="PF00085">
    <property type="entry name" value="Thioredoxin"/>
    <property type="match status" value="1"/>
</dbReference>
<dbReference type="GO" id="GO:0005856">
    <property type="term" value="C:cytoskeleton"/>
    <property type="evidence" value="ECO:0007669"/>
    <property type="project" value="TreeGrafter"/>
</dbReference>
<dbReference type="PANTHER" id="PTHR10672:SF39">
    <property type="entry name" value="CLASS II ALDOLASE_ADDUCIN N-TERMINAL DOMAIN-CONTAINING PROTEIN"/>
    <property type="match status" value="1"/>
</dbReference>
<sequence>MSSESTTESLSTLTSKTDYLKVLNADGLHIIEASAPWCAQCKAIAPEVSKLIEEFPKAKFYIFDVDEQPDIAQELGIRVMPTFNLFKDGDLMEGILGAKIKPLREAPPTATALKNETGDNVKLGALGRTASGKKLNIRTYPQYDNLEDERLYRKQHLAAAFRIFAERGFDEGVAGHISVRDPILTDHFWLNPLSRHFSLIRVSDLILVDELGTVVHGDEPINAAAFAIHSAIHRARPNANAACHAHSVYGKAFSAFGRHLDMITQDSLRFYNHHGVYKHFGGVVLDEGEGDRIAECLGDGKAVILQNHGLLTVGESVDEAAFWFMSLDRTCQAQLLVDAAAGKNGNEKKLINEEEANYSFDQVGTPEKGWLAFQGYYDALLDKTKGDFLH</sequence>
<dbReference type="Gene3D" id="3.40.30.10">
    <property type="entry name" value="Glutaredoxin"/>
    <property type="match status" value="1"/>
</dbReference>
<organism evidence="2 3">
    <name type="scientific">Venturia effusa</name>
    <dbReference type="NCBI Taxonomy" id="50376"/>
    <lineage>
        <taxon>Eukaryota</taxon>
        <taxon>Fungi</taxon>
        <taxon>Dikarya</taxon>
        <taxon>Ascomycota</taxon>
        <taxon>Pezizomycotina</taxon>
        <taxon>Dothideomycetes</taxon>
        <taxon>Pleosporomycetidae</taxon>
        <taxon>Venturiales</taxon>
        <taxon>Venturiaceae</taxon>
        <taxon>Venturia</taxon>
    </lineage>
</organism>
<gene>
    <name evidence="2" type="ORF">FKW77_006427</name>
</gene>
<dbReference type="STRING" id="50376.A0A517LKE1"/>
<accession>A0A517LKE1</accession>